<sequence length="284" mass="27978">MASAGPPPPPPGGAPPPSVVGVAAVRGRGVGVTDAAASAAGLDALAAQRAWAASPKSEARILFSGLLFLTQIPVDRVAGADHHPGYLVLAFAYFPLIGAGVGWVGAAAYDAAAAVLGGGAPVAAVAAAAATAATCGVTMCLHEDGLADAADATLGGWSRPEVLAIMKDSRVGTFGAVALVLGTVAKVALLAALGEPGPSVWALGAGSGAGPAMVAAHALARATAPPLVATCAYIVDAEDAKGDFYSAALAQRGDLQPALLFRPHHSRRSRTRSNGMAIPPWHLA</sequence>
<accession>A0ACC3CI59</accession>
<protein>
    <submittedName>
        <fullName evidence="1">Uncharacterized protein</fullName>
    </submittedName>
</protein>
<proteinExistence type="predicted"/>
<keyword evidence="2" id="KW-1185">Reference proteome</keyword>
<evidence type="ECO:0000313" key="2">
    <source>
        <dbReference type="Proteomes" id="UP000798662"/>
    </source>
</evidence>
<comment type="caution">
    <text evidence="1">The sequence shown here is derived from an EMBL/GenBank/DDBJ whole genome shotgun (WGS) entry which is preliminary data.</text>
</comment>
<dbReference type="Proteomes" id="UP000798662">
    <property type="component" value="Chromosome 3"/>
</dbReference>
<reference evidence="1" key="1">
    <citation type="submission" date="2019-11" db="EMBL/GenBank/DDBJ databases">
        <title>Nori genome reveals adaptations in red seaweeds to the harsh intertidal environment.</title>
        <authorList>
            <person name="Wang D."/>
            <person name="Mao Y."/>
        </authorList>
    </citation>
    <scope>NUCLEOTIDE SEQUENCE</scope>
    <source>
        <tissue evidence="1">Gametophyte</tissue>
    </source>
</reference>
<dbReference type="EMBL" id="CM020620">
    <property type="protein sequence ID" value="KAK1869864.1"/>
    <property type="molecule type" value="Genomic_DNA"/>
</dbReference>
<evidence type="ECO:0000313" key="1">
    <source>
        <dbReference type="EMBL" id="KAK1869864.1"/>
    </source>
</evidence>
<gene>
    <name evidence="1" type="ORF">I4F81_012329</name>
</gene>
<name>A0ACC3CI59_PYRYE</name>
<organism evidence="1 2">
    <name type="scientific">Pyropia yezoensis</name>
    <name type="common">Susabi-nori</name>
    <name type="synonym">Porphyra yezoensis</name>
    <dbReference type="NCBI Taxonomy" id="2788"/>
    <lineage>
        <taxon>Eukaryota</taxon>
        <taxon>Rhodophyta</taxon>
        <taxon>Bangiophyceae</taxon>
        <taxon>Bangiales</taxon>
        <taxon>Bangiaceae</taxon>
        <taxon>Pyropia</taxon>
    </lineage>
</organism>